<proteinExistence type="predicted"/>
<accession>A0A931GZL6</accession>
<name>A0A931GZL6_9BACT</name>
<dbReference type="EMBL" id="JADWYR010000002">
    <property type="protein sequence ID" value="MBG9378268.1"/>
    <property type="molecule type" value="Genomic_DNA"/>
</dbReference>
<sequence length="80" mass="9044">MNNTFDIVYMNNPVKVENTGKTPDGHNSYIVHLPGDELHLVHTEDDEGAGRWMDKQTDNETDVSGEIGQLIELHLVQQQN</sequence>
<gene>
    <name evidence="1" type="ORF">I5907_18665</name>
</gene>
<organism evidence="1 2">
    <name type="scientific">Panacibacter microcysteis</name>
    <dbReference type="NCBI Taxonomy" id="2793269"/>
    <lineage>
        <taxon>Bacteria</taxon>
        <taxon>Pseudomonadati</taxon>
        <taxon>Bacteroidota</taxon>
        <taxon>Chitinophagia</taxon>
        <taxon>Chitinophagales</taxon>
        <taxon>Chitinophagaceae</taxon>
        <taxon>Panacibacter</taxon>
    </lineage>
</organism>
<dbReference type="RefSeq" id="WP_196992308.1">
    <property type="nucleotide sequence ID" value="NZ_JADWYR010000002.1"/>
</dbReference>
<dbReference type="AlphaFoldDB" id="A0A931GZL6"/>
<evidence type="ECO:0000313" key="1">
    <source>
        <dbReference type="EMBL" id="MBG9378268.1"/>
    </source>
</evidence>
<reference evidence="1" key="1">
    <citation type="submission" date="2020-11" db="EMBL/GenBank/DDBJ databases">
        <title>Bacterial whole genome sequence for Panacibacter sp. DH6.</title>
        <authorList>
            <person name="Le V."/>
            <person name="Ko S."/>
            <person name="Ahn C.-Y."/>
            <person name="Oh H.-M."/>
        </authorList>
    </citation>
    <scope>NUCLEOTIDE SEQUENCE</scope>
    <source>
        <strain evidence="1">DH6</strain>
    </source>
</reference>
<comment type="caution">
    <text evidence="1">The sequence shown here is derived from an EMBL/GenBank/DDBJ whole genome shotgun (WGS) entry which is preliminary data.</text>
</comment>
<dbReference type="Proteomes" id="UP000628448">
    <property type="component" value="Unassembled WGS sequence"/>
</dbReference>
<keyword evidence="2" id="KW-1185">Reference proteome</keyword>
<protein>
    <submittedName>
        <fullName evidence="1">Uncharacterized protein</fullName>
    </submittedName>
</protein>
<evidence type="ECO:0000313" key="2">
    <source>
        <dbReference type="Proteomes" id="UP000628448"/>
    </source>
</evidence>